<organism evidence="1 2">
    <name type="scientific">Ferrimonas gelatinilytica</name>
    <dbReference type="NCBI Taxonomy" id="1255257"/>
    <lineage>
        <taxon>Bacteria</taxon>
        <taxon>Pseudomonadati</taxon>
        <taxon>Pseudomonadota</taxon>
        <taxon>Gammaproteobacteria</taxon>
        <taxon>Alteromonadales</taxon>
        <taxon>Ferrimonadaceae</taxon>
        <taxon>Ferrimonas</taxon>
    </lineage>
</organism>
<evidence type="ECO:0000313" key="2">
    <source>
        <dbReference type="Proteomes" id="UP001501600"/>
    </source>
</evidence>
<comment type="caution">
    <text evidence="1">The sequence shown here is derived from an EMBL/GenBank/DDBJ whole genome shotgun (WGS) entry which is preliminary data.</text>
</comment>
<keyword evidence="2" id="KW-1185">Reference proteome</keyword>
<accession>A0ABP9RV50</accession>
<gene>
    <name evidence="1" type="ORF">GCM10025772_06180</name>
</gene>
<sequence length="71" mass="7360">MMIRYPVGLVNVSAGDPLSLADLKVPADGVGDLLGNGVPHAVFSLVNGPLYHSDQCPVAKQTPSEVFSLKG</sequence>
<protein>
    <submittedName>
        <fullName evidence="1">Uncharacterized protein</fullName>
    </submittedName>
</protein>
<name>A0ABP9RV50_9GAMM</name>
<evidence type="ECO:0000313" key="1">
    <source>
        <dbReference type="EMBL" id="GAA5187778.1"/>
    </source>
</evidence>
<proteinExistence type="predicted"/>
<dbReference type="Proteomes" id="UP001501600">
    <property type="component" value="Unassembled WGS sequence"/>
</dbReference>
<reference evidence="2" key="1">
    <citation type="journal article" date="2019" name="Int. J. Syst. Evol. Microbiol.">
        <title>The Global Catalogue of Microorganisms (GCM) 10K type strain sequencing project: providing services to taxonomists for standard genome sequencing and annotation.</title>
        <authorList>
            <consortium name="The Broad Institute Genomics Platform"/>
            <consortium name="The Broad Institute Genome Sequencing Center for Infectious Disease"/>
            <person name="Wu L."/>
            <person name="Ma J."/>
        </authorList>
    </citation>
    <scope>NUCLEOTIDE SEQUENCE [LARGE SCALE GENOMIC DNA]</scope>
    <source>
        <strain evidence="2">JCM 18720</strain>
    </source>
</reference>
<dbReference type="EMBL" id="BAABLF010000005">
    <property type="protein sequence ID" value="GAA5187778.1"/>
    <property type="molecule type" value="Genomic_DNA"/>
</dbReference>